<gene>
    <name evidence="1" type="ORF">PGLA2088_LOCUS48220</name>
</gene>
<dbReference type="InterPro" id="IPR035897">
    <property type="entry name" value="Toll_tir_struct_dom_sf"/>
</dbReference>
<dbReference type="Gene3D" id="3.40.50.10140">
    <property type="entry name" value="Toll/interleukin-1 receptor homology (TIR) domain"/>
    <property type="match status" value="1"/>
</dbReference>
<dbReference type="Proteomes" id="UP000626109">
    <property type="component" value="Unassembled WGS sequence"/>
</dbReference>
<evidence type="ECO:0008006" key="3">
    <source>
        <dbReference type="Google" id="ProtNLM"/>
    </source>
</evidence>
<dbReference type="EMBL" id="CAJNNW010036636">
    <property type="protein sequence ID" value="CAE8736221.1"/>
    <property type="molecule type" value="Genomic_DNA"/>
</dbReference>
<proteinExistence type="predicted"/>
<sequence>MGEANMVEAKVEAKDFSVKKVFRKPRLLPWGRSRAAAKIEVEEATAEALAARMLGVGEARLAARQNSAERHASRKRSLQLHACVLPGKKYHYFLSHKKTHSKLGRQPESFAMALHDSQSSAGFVGFFDIDDLKTITPQQLAEDVKMSCAMIVVLHDETCLSCWCQLEWKAAEFAGIPFLCIVDAHNVSRTTVLEQVQQWSSHLMVHQWVSYIDTYRHDATRQITEWLHEHCALKAMNRQFTA</sequence>
<protein>
    <recommendedName>
        <fullName evidence="3">TIR domain-containing protein</fullName>
    </recommendedName>
</protein>
<evidence type="ECO:0000313" key="1">
    <source>
        <dbReference type="EMBL" id="CAE8736221.1"/>
    </source>
</evidence>
<reference evidence="1" key="1">
    <citation type="submission" date="2021-02" db="EMBL/GenBank/DDBJ databases">
        <authorList>
            <person name="Dougan E. K."/>
            <person name="Rhodes N."/>
            <person name="Thang M."/>
            <person name="Chan C."/>
        </authorList>
    </citation>
    <scope>NUCLEOTIDE SEQUENCE</scope>
</reference>
<accession>A0A813LYU3</accession>
<comment type="caution">
    <text evidence="1">The sequence shown here is derived from an EMBL/GenBank/DDBJ whole genome shotgun (WGS) entry which is preliminary data.</text>
</comment>
<name>A0A813LYU3_POLGL</name>
<dbReference type="AlphaFoldDB" id="A0A813LYU3"/>
<evidence type="ECO:0000313" key="2">
    <source>
        <dbReference type="Proteomes" id="UP000626109"/>
    </source>
</evidence>
<organism evidence="1 2">
    <name type="scientific">Polarella glacialis</name>
    <name type="common">Dinoflagellate</name>
    <dbReference type="NCBI Taxonomy" id="89957"/>
    <lineage>
        <taxon>Eukaryota</taxon>
        <taxon>Sar</taxon>
        <taxon>Alveolata</taxon>
        <taxon>Dinophyceae</taxon>
        <taxon>Suessiales</taxon>
        <taxon>Suessiaceae</taxon>
        <taxon>Polarella</taxon>
    </lineage>
</organism>